<dbReference type="PANTHER" id="PTHR24220">
    <property type="entry name" value="IMPORT ATP-BINDING PROTEIN"/>
    <property type="match status" value="1"/>
</dbReference>
<comment type="caution">
    <text evidence="4">The sequence shown here is derived from an EMBL/GenBank/DDBJ whole genome shotgun (WGS) entry which is preliminary data.</text>
</comment>
<accession>A0ABQ5R164</accession>
<keyword evidence="2 4" id="KW-0067">ATP-binding</keyword>
<name>A0ABQ5R164_9ACTN</name>
<dbReference type="InterPro" id="IPR015854">
    <property type="entry name" value="ABC_transpr_LolD-like"/>
</dbReference>
<sequence length="227" mass="25440">MITLTQVTKVYQGARRPALHQVTATIEKGEFVFVVGEAGSGKSTLLKLVLKEVRPTLGTVTVNGRNLESLPRWKEPHFRRSIGYVPQRPLLIARHTVYENVAHALRVIGKTEAVCRRVVPEILELVGLGMKENRYPHELSAGEQQRVAVARSFANRPLVILADEPSSAVDPDTTIELMRLMDRINRTGTTLMVASTDAKLVSAMRRRVLEFEEGSLIRDQVRGVWRP</sequence>
<dbReference type="InterPro" id="IPR003439">
    <property type="entry name" value="ABC_transporter-like_ATP-bd"/>
</dbReference>
<keyword evidence="4" id="KW-0131">Cell cycle</keyword>
<dbReference type="SMART" id="SM00382">
    <property type="entry name" value="AAA"/>
    <property type="match status" value="1"/>
</dbReference>
<gene>
    <name evidence="4" type="primary">ftsE</name>
    <name evidence="4" type="ORF">Pa4123_52030</name>
</gene>
<evidence type="ECO:0000256" key="1">
    <source>
        <dbReference type="ARBA" id="ARBA00022741"/>
    </source>
</evidence>
<dbReference type="PROSITE" id="PS00211">
    <property type="entry name" value="ABC_TRANSPORTER_1"/>
    <property type="match status" value="1"/>
</dbReference>
<keyword evidence="4" id="KW-0132">Cell division</keyword>
<dbReference type="GO" id="GO:0051301">
    <property type="term" value="P:cell division"/>
    <property type="evidence" value="ECO:0007669"/>
    <property type="project" value="UniProtKB-KW"/>
</dbReference>
<dbReference type="Proteomes" id="UP001144280">
    <property type="component" value="Unassembled WGS sequence"/>
</dbReference>
<dbReference type="PROSITE" id="PS50893">
    <property type="entry name" value="ABC_TRANSPORTER_2"/>
    <property type="match status" value="1"/>
</dbReference>
<dbReference type="GO" id="GO:0005524">
    <property type="term" value="F:ATP binding"/>
    <property type="evidence" value="ECO:0007669"/>
    <property type="project" value="UniProtKB-KW"/>
</dbReference>
<proteinExistence type="predicted"/>
<keyword evidence="5" id="KW-1185">Reference proteome</keyword>
<dbReference type="InterPro" id="IPR017871">
    <property type="entry name" value="ABC_transporter-like_CS"/>
</dbReference>
<evidence type="ECO:0000313" key="5">
    <source>
        <dbReference type="Proteomes" id="UP001144280"/>
    </source>
</evidence>
<dbReference type="InterPro" id="IPR027417">
    <property type="entry name" value="P-loop_NTPase"/>
</dbReference>
<organism evidence="4 5">
    <name type="scientific">Phytohabitans aurantiacus</name>
    <dbReference type="NCBI Taxonomy" id="3016789"/>
    <lineage>
        <taxon>Bacteria</taxon>
        <taxon>Bacillati</taxon>
        <taxon>Actinomycetota</taxon>
        <taxon>Actinomycetes</taxon>
        <taxon>Micromonosporales</taxon>
        <taxon>Micromonosporaceae</taxon>
    </lineage>
</organism>
<dbReference type="InterPro" id="IPR003593">
    <property type="entry name" value="AAA+_ATPase"/>
</dbReference>
<dbReference type="SUPFAM" id="SSF52540">
    <property type="entry name" value="P-loop containing nucleoside triphosphate hydrolases"/>
    <property type="match status" value="1"/>
</dbReference>
<feature type="domain" description="ABC transporter" evidence="3">
    <location>
        <begin position="2"/>
        <end position="224"/>
    </location>
</feature>
<dbReference type="PANTHER" id="PTHR24220:SF470">
    <property type="entry name" value="CELL DIVISION ATP-BINDING PROTEIN FTSE"/>
    <property type="match status" value="1"/>
</dbReference>
<keyword evidence="1" id="KW-0547">Nucleotide-binding</keyword>
<dbReference type="EMBL" id="BSDI01000029">
    <property type="protein sequence ID" value="GLH99927.1"/>
    <property type="molecule type" value="Genomic_DNA"/>
</dbReference>
<reference evidence="4" key="1">
    <citation type="submission" date="2022-12" db="EMBL/GenBank/DDBJ databases">
        <title>New Phytohabitans aurantiacus sp. RD004123 nov., an actinomycete isolated from soil.</title>
        <authorList>
            <person name="Triningsih D.W."/>
            <person name="Harunari E."/>
            <person name="Igarashi Y."/>
        </authorList>
    </citation>
    <scope>NUCLEOTIDE SEQUENCE</scope>
    <source>
        <strain evidence="4">RD004123</strain>
    </source>
</reference>
<dbReference type="RefSeq" id="WP_281899917.1">
    <property type="nucleotide sequence ID" value="NZ_BSDI01000029.1"/>
</dbReference>
<evidence type="ECO:0000256" key="2">
    <source>
        <dbReference type="ARBA" id="ARBA00022840"/>
    </source>
</evidence>
<evidence type="ECO:0000259" key="3">
    <source>
        <dbReference type="PROSITE" id="PS50893"/>
    </source>
</evidence>
<dbReference type="Pfam" id="PF00005">
    <property type="entry name" value="ABC_tran"/>
    <property type="match status" value="1"/>
</dbReference>
<dbReference type="Gene3D" id="3.40.50.300">
    <property type="entry name" value="P-loop containing nucleotide triphosphate hydrolases"/>
    <property type="match status" value="1"/>
</dbReference>
<evidence type="ECO:0000313" key="4">
    <source>
        <dbReference type="EMBL" id="GLH99927.1"/>
    </source>
</evidence>
<protein>
    <submittedName>
        <fullName evidence="4">Cell division ATP-binding protein FtsE</fullName>
    </submittedName>
</protein>